<feature type="transmembrane region" description="Helical" evidence="6">
    <location>
        <begin position="354"/>
        <end position="373"/>
    </location>
</feature>
<reference evidence="8 9" key="1">
    <citation type="submission" date="2024-10" db="EMBL/GenBank/DDBJ databases">
        <title>The Natural Products Discovery Center: Release of the First 8490 Sequenced Strains for Exploring Actinobacteria Biosynthetic Diversity.</title>
        <authorList>
            <person name="Kalkreuter E."/>
            <person name="Kautsar S.A."/>
            <person name="Yang D."/>
            <person name="Bader C.D."/>
            <person name="Teijaro C.N."/>
            <person name="Fluegel L."/>
            <person name="Davis C.M."/>
            <person name="Simpson J.R."/>
            <person name="Lauterbach L."/>
            <person name="Steele A.D."/>
            <person name="Gui C."/>
            <person name="Meng S."/>
            <person name="Li G."/>
            <person name="Viehrig K."/>
            <person name="Ye F."/>
            <person name="Su P."/>
            <person name="Kiefer A.F."/>
            <person name="Nichols A."/>
            <person name="Cepeda A.J."/>
            <person name="Yan W."/>
            <person name="Fan B."/>
            <person name="Jiang Y."/>
            <person name="Adhikari A."/>
            <person name="Zheng C.-J."/>
            <person name="Schuster L."/>
            <person name="Cowan T.M."/>
            <person name="Smanski M.J."/>
            <person name="Chevrette M.G."/>
            <person name="De Carvalho L.P.S."/>
            <person name="Shen B."/>
        </authorList>
    </citation>
    <scope>NUCLEOTIDE SEQUENCE [LARGE SCALE GENOMIC DNA]</scope>
    <source>
        <strain evidence="8 9">NPDC013366</strain>
    </source>
</reference>
<keyword evidence="9" id="KW-1185">Reference proteome</keyword>
<feature type="transmembrane region" description="Helical" evidence="6">
    <location>
        <begin position="60"/>
        <end position="79"/>
    </location>
</feature>
<dbReference type="RefSeq" id="WP_030781533.1">
    <property type="nucleotide sequence ID" value="NZ_JBEYZS010000080.1"/>
</dbReference>
<evidence type="ECO:0000256" key="2">
    <source>
        <dbReference type="ARBA" id="ARBA00022448"/>
    </source>
</evidence>
<evidence type="ECO:0000256" key="4">
    <source>
        <dbReference type="ARBA" id="ARBA00022989"/>
    </source>
</evidence>
<evidence type="ECO:0000313" key="8">
    <source>
        <dbReference type="EMBL" id="MFF9884871.1"/>
    </source>
</evidence>
<evidence type="ECO:0000313" key="9">
    <source>
        <dbReference type="Proteomes" id="UP001603418"/>
    </source>
</evidence>
<feature type="transmembrane region" description="Helical" evidence="6">
    <location>
        <begin position="284"/>
        <end position="303"/>
    </location>
</feature>
<accession>A0ABW6Z153</accession>
<keyword evidence="5 6" id="KW-0472">Membrane</keyword>
<keyword evidence="2" id="KW-0813">Transport</keyword>
<feature type="transmembrane region" description="Helical" evidence="6">
    <location>
        <begin position="438"/>
        <end position="458"/>
    </location>
</feature>
<comment type="caution">
    <text evidence="8">The sequence shown here is derived from an EMBL/GenBank/DDBJ whole genome shotgun (WGS) entry which is preliminary data.</text>
</comment>
<evidence type="ECO:0000256" key="6">
    <source>
        <dbReference type="SAM" id="Phobius"/>
    </source>
</evidence>
<feature type="transmembrane region" description="Helical" evidence="6">
    <location>
        <begin position="7"/>
        <end position="40"/>
    </location>
</feature>
<evidence type="ECO:0000256" key="1">
    <source>
        <dbReference type="ARBA" id="ARBA00004141"/>
    </source>
</evidence>
<proteinExistence type="predicted"/>
<evidence type="ECO:0000256" key="5">
    <source>
        <dbReference type="ARBA" id="ARBA00023136"/>
    </source>
</evidence>
<dbReference type="EMBL" id="JBICBM010000012">
    <property type="protein sequence ID" value="MFF9884871.1"/>
    <property type="molecule type" value="Genomic_DNA"/>
</dbReference>
<protein>
    <submittedName>
        <fullName evidence="8">CitMHS family transporter</fullName>
    </submittedName>
</protein>
<keyword evidence="3 6" id="KW-0812">Transmembrane</keyword>
<feature type="transmembrane region" description="Helical" evidence="6">
    <location>
        <begin position="134"/>
        <end position="153"/>
    </location>
</feature>
<dbReference type="NCBIfam" id="TIGR00784">
    <property type="entry name" value="citMHS"/>
    <property type="match status" value="1"/>
</dbReference>
<evidence type="ECO:0000259" key="7">
    <source>
        <dbReference type="Pfam" id="PF03600"/>
    </source>
</evidence>
<comment type="subcellular location">
    <subcellularLocation>
        <location evidence="1">Membrane</location>
        <topology evidence="1">Multi-pass membrane protein</topology>
    </subcellularLocation>
</comment>
<sequence length="459" mass="48329">MLTILGFAMIATFLVLIMLKKMSPIAALVLVPALFCVFVGKGGKLGDYVIDGVTSLAPTAAMLMFAIVYFGVMIDVGLFDPVVRGILKFCKADPLRIVVGTAVLAAIVSLDGDGSTTFMITVSAMYPLYKRLKMSLVVMTGVAAMANGVMNTLPWGGPTARAATALKVDASDIFVPMIPALAMGLLFVLVLAYVLGRRERRRLGVLTLDEVLVEESETVLVGAASGVKAGGSGAGADLPEGPAEDGLQGLDPHRPTLRPKLYWFNALLTVVLLTAMIMEWLPIPVLFLLGAALALTVNFPHMPDQKARIAAHAENVLNVSGMVFAAAVFTGVLQGTGMVDHMAKWLVGNIPDGMGPHMALVTGVLSIPLTYFMSNDGFYFGVLPVLAEAGHAHGVSSLEIARASIAGQPLHMSSPLVPAVYVLVGMAKVEFGDHTRFVVKWAALTSLVVLGSALLFGIV</sequence>
<gene>
    <name evidence="8" type="ORF">ACF1HC_25250</name>
</gene>
<dbReference type="Pfam" id="PF03600">
    <property type="entry name" value="CitMHS"/>
    <property type="match status" value="1"/>
</dbReference>
<name>A0ABW6Z153_9ACTN</name>
<organism evidence="8 9">
    <name type="scientific">Streptomyces eurythermus</name>
    <dbReference type="NCBI Taxonomy" id="42237"/>
    <lineage>
        <taxon>Bacteria</taxon>
        <taxon>Bacillati</taxon>
        <taxon>Actinomycetota</taxon>
        <taxon>Actinomycetes</taxon>
        <taxon>Kitasatosporales</taxon>
        <taxon>Streptomycetaceae</taxon>
        <taxon>Streptomyces</taxon>
    </lineage>
</organism>
<feature type="transmembrane region" description="Helical" evidence="6">
    <location>
        <begin position="173"/>
        <end position="195"/>
    </location>
</feature>
<evidence type="ECO:0000256" key="3">
    <source>
        <dbReference type="ARBA" id="ARBA00022692"/>
    </source>
</evidence>
<feature type="transmembrane region" description="Helical" evidence="6">
    <location>
        <begin position="315"/>
        <end position="334"/>
    </location>
</feature>
<feature type="domain" description="Citrate transporter-like" evidence="7">
    <location>
        <begin position="15"/>
        <end position="407"/>
    </location>
</feature>
<dbReference type="Proteomes" id="UP001603418">
    <property type="component" value="Unassembled WGS sequence"/>
</dbReference>
<keyword evidence="4 6" id="KW-1133">Transmembrane helix</keyword>
<dbReference type="InterPro" id="IPR014738">
    <property type="entry name" value="Citrate_transporter"/>
</dbReference>
<feature type="transmembrane region" description="Helical" evidence="6">
    <location>
        <begin position="261"/>
        <end position="278"/>
    </location>
</feature>
<dbReference type="InterPro" id="IPR004680">
    <property type="entry name" value="Cit_transptr-like_dom"/>
</dbReference>